<feature type="coiled-coil region" evidence="1">
    <location>
        <begin position="58"/>
        <end position="470"/>
    </location>
</feature>
<dbReference type="AlphaFoldDB" id="A0AA88GS55"/>
<dbReference type="EMBL" id="PYSW02000021">
    <property type="protein sequence ID" value="KAG2383347.1"/>
    <property type="molecule type" value="Genomic_DNA"/>
</dbReference>
<proteinExistence type="predicted"/>
<keyword evidence="1" id="KW-0175">Coiled coil</keyword>
<gene>
    <name evidence="2" type="ORF">C9374_004684</name>
</gene>
<evidence type="ECO:0000256" key="1">
    <source>
        <dbReference type="SAM" id="Coils"/>
    </source>
</evidence>
<dbReference type="RefSeq" id="XP_044549026.1">
    <property type="nucleotide sequence ID" value="XM_044694350.1"/>
</dbReference>
<reference evidence="2 3" key="1">
    <citation type="journal article" date="2018" name="BMC Genomics">
        <title>The genome of Naegleria lovaniensis, the basis for a comparative approach to unravel pathogenicity factors of the human pathogenic amoeba N. fowleri.</title>
        <authorList>
            <person name="Liechti N."/>
            <person name="Schurch N."/>
            <person name="Bruggmann R."/>
            <person name="Wittwer M."/>
        </authorList>
    </citation>
    <scope>NUCLEOTIDE SEQUENCE [LARGE SCALE GENOMIC DNA]</scope>
    <source>
        <strain evidence="2 3">ATCC 30569</strain>
    </source>
</reference>
<protein>
    <submittedName>
        <fullName evidence="2">Uncharacterized protein</fullName>
    </submittedName>
</protein>
<keyword evidence="3" id="KW-1185">Reference proteome</keyword>
<name>A0AA88GS55_NAELO</name>
<accession>A0AA88GS55</accession>
<sequence>MKEELKRLKATTDNQIQMLNKQNETMRSELLHTSLELSKEKSQLAYVEKVEHAMRSNVASLSESNDKLMDQVHQLQTENEKLFASLNHLKSQHENDFKKLEEQVERARVELEESRKLLKDSTSKEQQLQNELKECKDELQRVKIQNSTLEKERNAQRQEHKRMEELWSSKLSQVSAHLVSIEEITKRQEEKIESEQQDFMKRLQEKDNSIDQLEKEIQTLKKKSAAITSSMEMTLSEELRLHNHRLEMKINTLEKDLASFVNEATESAKQMRVLKEEKATLNAVLSQVKIQLATCQSDKEGMRLALTKRIDEYEKTIKELHDQLAINIEYLHSSKSALQEIQNQNSLIVELRKQIEEKSIEIAKLEHHNVFIERKYEEQVKSLEKKFIEITHELVELKKQNHEKVVPVADDLQSLQQALYQAQIKLKQAEALGHDLEVSQNENQHLAKLYAKEKNKVLVLEKEVEKLKHSVPENKEQV</sequence>
<evidence type="ECO:0000313" key="3">
    <source>
        <dbReference type="Proteomes" id="UP000816034"/>
    </source>
</evidence>
<evidence type="ECO:0000313" key="2">
    <source>
        <dbReference type="EMBL" id="KAG2383347.1"/>
    </source>
</evidence>
<dbReference type="GeneID" id="68097139"/>
<comment type="caution">
    <text evidence="2">The sequence shown here is derived from an EMBL/GenBank/DDBJ whole genome shotgun (WGS) entry which is preliminary data.</text>
</comment>
<feature type="coiled-coil region" evidence="1">
    <location>
        <begin position="2"/>
        <end position="29"/>
    </location>
</feature>
<dbReference type="Proteomes" id="UP000816034">
    <property type="component" value="Unassembled WGS sequence"/>
</dbReference>
<organism evidence="2 3">
    <name type="scientific">Naegleria lovaniensis</name>
    <name type="common">Amoeba</name>
    <dbReference type="NCBI Taxonomy" id="51637"/>
    <lineage>
        <taxon>Eukaryota</taxon>
        <taxon>Discoba</taxon>
        <taxon>Heterolobosea</taxon>
        <taxon>Tetramitia</taxon>
        <taxon>Eutetramitia</taxon>
        <taxon>Vahlkampfiidae</taxon>
        <taxon>Naegleria</taxon>
    </lineage>
</organism>